<dbReference type="EMBL" id="JAHZIK010000002">
    <property type="protein sequence ID" value="MBW7452475.1"/>
    <property type="molecule type" value="Genomic_DNA"/>
</dbReference>
<proteinExistence type="inferred from homology"/>
<evidence type="ECO:0000256" key="3">
    <source>
        <dbReference type="ARBA" id="ARBA00006534"/>
    </source>
</evidence>
<dbReference type="GO" id="GO:0008241">
    <property type="term" value="F:peptidyl-dipeptidase activity"/>
    <property type="evidence" value="ECO:0007669"/>
    <property type="project" value="UniProtKB-EC"/>
</dbReference>
<dbReference type="PANTHER" id="PTHR36175">
    <property type="entry name" value="CYANOPHYCINASE"/>
    <property type="match status" value="1"/>
</dbReference>
<dbReference type="InterPro" id="IPR011811">
    <property type="entry name" value="Peptidase_S51_cyanophycinase"/>
</dbReference>
<name>A0ABS7BUZ3_9BACL</name>
<dbReference type="NCBIfam" id="TIGR02069">
    <property type="entry name" value="cyanophycinase"/>
    <property type="match status" value="1"/>
</dbReference>
<keyword evidence="9" id="KW-0121">Carboxypeptidase</keyword>
<dbReference type="InterPro" id="IPR005320">
    <property type="entry name" value="Peptidase_S51"/>
</dbReference>
<dbReference type="Pfam" id="PF03575">
    <property type="entry name" value="Peptidase_S51"/>
    <property type="match status" value="1"/>
</dbReference>
<dbReference type="PANTHER" id="PTHR36175:SF1">
    <property type="entry name" value="CYANOPHYCINASE"/>
    <property type="match status" value="1"/>
</dbReference>
<evidence type="ECO:0000256" key="8">
    <source>
        <dbReference type="ARBA" id="ARBA00022825"/>
    </source>
</evidence>
<comment type="function">
    <text evidence="2">Exopeptidase that catalyzes the hydrolytic cleavage of multi-L-arginyl-poly-L-aspartic acid (cyanophycin; a water-insoluble reserve polymer) into aspartate-arginine dipeptides.</text>
</comment>
<keyword evidence="7 9" id="KW-0378">Hydrolase</keyword>
<dbReference type="GO" id="GO:0004180">
    <property type="term" value="F:carboxypeptidase activity"/>
    <property type="evidence" value="ECO:0007669"/>
    <property type="project" value="UniProtKB-KW"/>
</dbReference>
<evidence type="ECO:0000256" key="1">
    <source>
        <dbReference type="ARBA" id="ARBA00001092"/>
    </source>
</evidence>
<evidence type="ECO:0000256" key="2">
    <source>
        <dbReference type="ARBA" id="ARBA00002039"/>
    </source>
</evidence>
<evidence type="ECO:0000256" key="5">
    <source>
        <dbReference type="ARBA" id="ARBA00015719"/>
    </source>
</evidence>
<dbReference type="InterPro" id="IPR029062">
    <property type="entry name" value="Class_I_gatase-like"/>
</dbReference>
<evidence type="ECO:0000313" key="10">
    <source>
        <dbReference type="Proteomes" id="UP001519887"/>
    </source>
</evidence>
<accession>A0ABS7BUZ3</accession>
<comment type="caution">
    <text evidence="9">The sequence shown here is derived from an EMBL/GenBank/DDBJ whole genome shotgun (WGS) entry which is preliminary data.</text>
</comment>
<keyword evidence="6" id="KW-0645">Protease</keyword>
<dbReference type="Gene3D" id="3.40.50.880">
    <property type="match status" value="1"/>
</dbReference>
<dbReference type="CDD" id="cd03145">
    <property type="entry name" value="GAT1_cyanophycinase"/>
    <property type="match status" value="1"/>
</dbReference>
<reference evidence="9 10" key="1">
    <citation type="submission" date="2021-07" db="EMBL/GenBank/DDBJ databases">
        <title>Paenibacillus radiodurans sp. nov., isolated from the southeastern edge of Tengger Desert.</title>
        <authorList>
            <person name="Zhang G."/>
        </authorList>
    </citation>
    <scope>NUCLEOTIDE SEQUENCE [LARGE SCALE GENOMIC DNA]</scope>
    <source>
        <strain evidence="9 10">CCM 7311</strain>
    </source>
</reference>
<dbReference type="SUPFAM" id="SSF52317">
    <property type="entry name" value="Class I glutamine amidotransferase-like"/>
    <property type="match status" value="1"/>
</dbReference>
<gene>
    <name evidence="9" type="ORF">K0U00_00280</name>
</gene>
<comment type="catalytic activity">
    <reaction evidence="1">
        <text>[L-4-(L-arginin-2-N-yl)aspartate](n) + H2O = [L-4-(L-arginin-2-N-yl)aspartate](n-1) + L-4-(L-arginin-2-N-yl)aspartate</text>
        <dbReference type="Rhea" id="RHEA:12845"/>
        <dbReference type="Rhea" id="RHEA-COMP:13728"/>
        <dbReference type="Rhea" id="RHEA-COMP:13734"/>
        <dbReference type="ChEBI" id="CHEBI:15377"/>
        <dbReference type="ChEBI" id="CHEBI:137986"/>
        <dbReference type="ChEBI" id="CHEBI:137991"/>
        <dbReference type="EC" id="3.4.15.6"/>
    </reaction>
</comment>
<dbReference type="Proteomes" id="UP001519887">
    <property type="component" value="Unassembled WGS sequence"/>
</dbReference>
<protein>
    <recommendedName>
        <fullName evidence="5">Cyanophycinase</fullName>
        <ecNumber evidence="4">3.4.15.6</ecNumber>
    </recommendedName>
</protein>
<keyword evidence="8" id="KW-0720">Serine protease</keyword>
<organism evidence="9 10">
    <name type="scientific">Paenibacillus sepulcri</name>
    <dbReference type="NCBI Taxonomy" id="359917"/>
    <lineage>
        <taxon>Bacteria</taxon>
        <taxon>Bacillati</taxon>
        <taxon>Bacillota</taxon>
        <taxon>Bacilli</taxon>
        <taxon>Bacillales</taxon>
        <taxon>Paenibacillaceae</taxon>
        <taxon>Paenibacillus</taxon>
    </lineage>
</organism>
<keyword evidence="10" id="KW-1185">Reference proteome</keyword>
<dbReference type="PIRSF" id="PIRSF032067">
    <property type="entry name" value="Cyanophycinase"/>
    <property type="match status" value="1"/>
</dbReference>
<evidence type="ECO:0000256" key="4">
    <source>
        <dbReference type="ARBA" id="ARBA00013115"/>
    </source>
</evidence>
<evidence type="ECO:0000256" key="6">
    <source>
        <dbReference type="ARBA" id="ARBA00022670"/>
    </source>
</evidence>
<sequence length="264" mass="28629">MISKGLENGSLVIAGGGRLHSDVIERFIGLAGGTQASIIVIPTAQEENLNANKGQDLTAFEQAGAANITFLHTNDRNLADTEEFAAPIKSAHAVWFSGGRQWRLADAYLHTKVYQELNALLDRGGTIGGTSAGATIQGSYLVRGDTQTNTILMGDHEEGFGFLKNVTIDQHLLRRNRHFDLVEVISAHPELLGIGIDEGTAIVVQGTTFEVVGKSYVSIYDKEYMNTTGGKFYFLSPGDTFNLETREAKLSYNMNQASNQASNE</sequence>
<comment type="similarity">
    <text evidence="3">Belongs to the peptidase S51 family.</text>
</comment>
<dbReference type="RefSeq" id="WP_210044407.1">
    <property type="nucleotide sequence ID" value="NZ_JBHLVU010000004.1"/>
</dbReference>
<evidence type="ECO:0000313" key="9">
    <source>
        <dbReference type="EMBL" id="MBW7452475.1"/>
    </source>
</evidence>
<evidence type="ECO:0000256" key="7">
    <source>
        <dbReference type="ARBA" id="ARBA00022801"/>
    </source>
</evidence>
<dbReference type="EC" id="3.4.15.6" evidence="4"/>